<comment type="caution">
    <text evidence="2">The sequence shown here is derived from an EMBL/GenBank/DDBJ whole genome shotgun (WGS) entry which is preliminary data.</text>
</comment>
<accession>A0A2S7UTS2</accession>
<feature type="transmembrane region" description="Helical" evidence="1">
    <location>
        <begin position="214"/>
        <end position="239"/>
    </location>
</feature>
<protein>
    <submittedName>
        <fullName evidence="2">Uncharacterized protein</fullName>
    </submittedName>
</protein>
<proteinExistence type="predicted"/>
<feature type="transmembrane region" description="Helical" evidence="1">
    <location>
        <begin position="190"/>
        <end position="208"/>
    </location>
</feature>
<feature type="transmembrane region" description="Helical" evidence="1">
    <location>
        <begin position="54"/>
        <end position="72"/>
    </location>
</feature>
<organism evidence="2 3">
    <name type="scientific">Psychrosphaera saromensis</name>
    <dbReference type="NCBI Taxonomy" id="716813"/>
    <lineage>
        <taxon>Bacteria</taxon>
        <taxon>Pseudomonadati</taxon>
        <taxon>Pseudomonadota</taxon>
        <taxon>Gammaproteobacteria</taxon>
        <taxon>Alteromonadales</taxon>
        <taxon>Pseudoalteromonadaceae</taxon>
        <taxon>Psychrosphaera</taxon>
    </lineage>
</organism>
<name>A0A2S7UTS2_9GAMM</name>
<dbReference type="RefSeq" id="WP_105051148.1">
    <property type="nucleotide sequence ID" value="NZ_BMYG01000004.1"/>
</dbReference>
<feature type="transmembrane region" description="Helical" evidence="1">
    <location>
        <begin position="142"/>
        <end position="169"/>
    </location>
</feature>
<reference evidence="2 3" key="1">
    <citation type="submission" date="2016-12" db="EMBL/GenBank/DDBJ databases">
        <title>Diversity of luminous bacteria.</title>
        <authorList>
            <person name="Yoshizawa S."/>
            <person name="Kogure K."/>
        </authorList>
    </citation>
    <scope>NUCLEOTIDE SEQUENCE [LARGE SCALE GENOMIC DNA]</scope>
    <source>
        <strain evidence="2 3">SA4-48</strain>
    </source>
</reference>
<dbReference type="AlphaFoldDB" id="A0A2S7UTS2"/>
<sequence length="266" mass="29753">MEIKKIIIKAFYIFSQNKILFLKNFIPTFIMLGAISIVLYTLNIGIQQPSAKLTFSYVSLIFISIITFFIILGKSIVHTHRTFILNEHATIKELFKLTRRDFRFVKNFIVLNLVMLLIGIAIMLVIGGYLIGITESTENEYILFGIGLITTLIIAFFWSRLAIVLPSAALDHSLSIHGAWQVSDDYSGKLFVGVGLLPVITDTIISFIPSYDSYIYSVGVALIWGAVAIIEIGVLSLIYKDITDKQNAPDNLDDADNLDSHPNSIQ</sequence>
<gene>
    <name evidence="2" type="ORF">BTO11_02785</name>
</gene>
<evidence type="ECO:0000256" key="1">
    <source>
        <dbReference type="SAM" id="Phobius"/>
    </source>
</evidence>
<evidence type="ECO:0000313" key="3">
    <source>
        <dbReference type="Proteomes" id="UP000239007"/>
    </source>
</evidence>
<keyword evidence="1" id="KW-0472">Membrane</keyword>
<keyword evidence="1" id="KW-0812">Transmembrane</keyword>
<dbReference type="EMBL" id="MSCH01000003">
    <property type="protein sequence ID" value="PQJ52681.1"/>
    <property type="molecule type" value="Genomic_DNA"/>
</dbReference>
<dbReference type="Proteomes" id="UP000239007">
    <property type="component" value="Unassembled WGS sequence"/>
</dbReference>
<keyword evidence="1" id="KW-1133">Transmembrane helix</keyword>
<keyword evidence="3" id="KW-1185">Reference proteome</keyword>
<feature type="transmembrane region" description="Helical" evidence="1">
    <location>
        <begin position="21"/>
        <end position="42"/>
    </location>
</feature>
<feature type="transmembrane region" description="Helical" evidence="1">
    <location>
        <begin position="108"/>
        <end position="130"/>
    </location>
</feature>
<evidence type="ECO:0000313" key="2">
    <source>
        <dbReference type="EMBL" id="PQJ52681.1"/>
    </source>
</evidence>